<dbReference type="OrthoDB" id="32523at2"/>
<dbReference type="PANTHER" id="PTHR42756">
    <property type="entry name" value="TRANSCRIPTIONAL REGULATOR, MARR"/>
    <property type="match status" value="1"/>
</dbReference>
<evidence type="ECO:0000313" key="5">
    <source>
        <dbReference type="EMBL" id="RRH68877.1"/>
    </source>
</evidence>
<dbReference type="InterPro" id="IPR036388">
    <property type="entry name" value="WH-like_DNA-bd_sf"/>
</dbReference>
<keyword evidence="1" id="KW-0805">Transcription regulation</keyword>
<dbReference type="Pfam" id="PF12802">
    <property type="entry name" value="MarR_2"/>
    <property type="match status" value="1"/>
</dbReference>
<comment type="caution">
    <text evidence="5">The sequence shown here is derived from an EMBL/GenBank/DDBJ whole genome shotgun (WGS) entry which is preliminary data.</text>
</comment>
<gene>
    <name evidence="5" type="ORF">EG244_19075</name>
</gene>
<organism evidence="5 6">
    <name type="scientific">Falsigemmobacter faecalis</name>
    <dbReference type="NCBI Taxonomy" id="2488730"/>
    <lineage>
        <taxon>Bacteria</taxon>
        <taxon>Pseudomonadati</taxon>
        <taxon>Pseudomonadota</taxon>
        <taxon>Alphaproteobacteria</taxon>
        <taxon>Rhodobacterales</taxon>
        <taxon>Paracoccaceae</taxon>
        <taxon>Falsigemmobacter</taxon>
    </lineage>
</organism>
<dbReference type="PANTHER" id="PTHR42756:SF1">
    <property type="entry name" value="TRANSCRIPTIONAL REPRESSOR OF EMRAB OPERON"/>
    <property type="match status" value="1"/>
</dbReference>
<evidence type="ECO:0000256" key="2">
    <source>
        <dbReference type="ARBA" id="ARBA00023125"/>
    </source>
</evidence>
<dbReference type="Gene3D" id="1.10.10.10">
    <property type="entry name" value="Winged helix-like DNA-binding domain superfamily/Winged helix DNA-binding domain"/>
    <property type="match status" value="1"/>
</dbReference>
<reference evidence="5 6" key="1">
    <citation type="submission" date="2018-11" db="EMBL/GenBank/DDBJ databases">
        <title>Gemmobacter sp. nov., YIM 102744-1 draft genome.</title>
        <authorList>
            <person name="Li G."/>
            <person name="Jiang Y."/>
        </authorList>
    </citation>
    <scope>NUCLEOTIDE SEQUENCE [LARGE SCALE GENOMIC DNA]</scope>
    <source>
        <strain evidence="5 6">YIM 102744-1</strain>
    </source>
</reference>
<dbReference type="InterPro" id="IPR000835">
    <property type="entry name" value="HTH_MarR-typ"/>
</dbReference>
<dbReference type="AlphaFoldDB" id="A0A3P3D381"/>
<name>A0A3P3D381_9RHOB</name>
<evidence type="ECO:0000256" key="1">
    <source>
        <dbReference type="ARBA" id="ARBA00023015"/>
    </source>
</evidence>
<dbReference type="PRINTS" id="PR00598">
    <property type="entry name" value="HTHMARR"/>
</dbReference>
<keyword evidence="3" id="KW-0804">Transcription</keyword>
<protein>
    <submittedName>
        <fullName evidence="5">MarR family transcriptional regulator</fullName>
    </submittedName>
</protein>
<dbReference type="GO" id="GO:0003700">
    <property type="term" value="F:DNA-binding transcription factor activity"/>
    <property type="evidence" value="ECO:0007669"/>
    <property type="project" value="InterPro"/>
</dbReference>
<accession>A0A3P3D381</accession>
<keyword evidence="6" id="KW-1185">Reference proteome</keyword>
<dbReference type="InterPro" id="IPR036390">
    <property type="entry name" value="WH_DNA-bd_sf"/>
</dbReference>
<sequence length="153" mass="16897">MWQTEVPDIDSSAKAVVGRVLHLQELMTERINRNLAKFNLKFPSYAVIATIRVSGPPYRMSPGELLSRIVLSSGGLSNLLRRMEADGYIIRRADEHDARGVQVELTPRGIAVAEEAMRTHAELEHELIRGLSGAEQETLGRLLAKAIVLNSAV</sequence>
<keyword evidence="2" id="KW-0238">DNA-binding</keyword>
<dbReference type="PROSITE" id="PS50995">
    <property type="entry name" value="HTH_MARR_2"/>
    <property type="match status" value="1"/>
</dbReference>
<proteinExistence type="predicted"/>
<dbReference type="EMBL" id="RRAZ01000052">
    <property type="protein sequence ID" value="RRH68877.1"/>
    <property type="molecule type" value="Genomic_DNA"/>
</dbReference>
<dbReference type="SUPFAM" id="SSF46785">
    <property type="entry name" value="Winged helix' DNA-binding domain"/>
    <property type="match status" value="1"/>
</dbReference>
<evidence type="ECO:0000259" key="4">
    <source>
        <dbReference type="PROSITE" id="PS50995"/>
    </source>
</evidence>
<evidence type="ECO:0000256" key="3">
    <source>
        <dbReference type="ARBA" id="ARBA00023163"/>
    </source>
</evidence>
<dbReference type="GO" id="GO:0003677">
    <property type="term" value="F:DNA binding"/>
    <property type="evidence" value="ECO:0007669"/>
    <property type="project" value="UniProtKB-KW"/>
</dbReference>
<feature type="domain" description="HTH marR-type" evidence="4">
    <location>
        <begin position="13"/>
        <end position="148"/>
    </location>
</feature>
<evidence type="ECO:0000313" key="6">
    <source>
        <dbReference type="Proteomes" id="UP000282125"/>
    </source>
</evidence>
<dbReference type="SMART" id="SM00347">
    <property type="entry name" value="HTH_MARR"/>
    <property type="match status" value="1"/>
</dbReference>
<dbReference type="Proteomes" id="UP000282125">
    <property type="component" value="Unassembled WGS sequence"/>
</dbReference>